<keyword evidence="3" id="KW-1185">Reference proteome</keyword>
<feature type="transmembrane region" description="Helical" evidence="1">
    <location>
        <begin position="12"/>
        <end position="30"/>
    </location>
</feature>
<feature type="transmembrane region" description="Helical" evidence="1">
    <location>
        <begin position="912"/>
        <end position="932"/>
    </location>
</feature>
<dbReference type="PANTHER" id="PTHR32063">
    <property type="match status" value="1"/>
</dbReference>
<dbReference type="InterPro" id="IPR027463">
    <property type="entry name" value="AcrB_DN_DC_subdom"/>
</dbReference>
<protein>
    <submittedName>
        <fullName evidence="2">Multidrug efflux pump subunit AcrB</fullName>
    </submittedName>
</protein>
<keyword evidence="1" id="KW-1133">Transmembrane helix</keyword>
<dbReference type="RefSeq" id="WP_085544205.1">
    <property type="nucleotide sequence ID" value="NZ_FXBB01000008.1"/>
</dbReference>
<feature type="transmembrane region" description="Helical" evidence="1">
    <location>
        <begin position="520"/>
        <end position="542"/>
    </location>
</feature>
<feature type="transmembrane region" description="Helical" evidence="1">
    <location>
        <begin position="456"/>
        <end position="475"/>
    </location>
</feature>
<gene>
    <name evidence="2" type="ORF">SAMN06275492_10861</name>
</gene>
<dbReference type="STRING" id="561720.SAMN06275492_10861"/>
<keyword evidence="1" id="KW-0812">Transmembrane</keyword>
<feature type="transmembrane region" description="Helical" evidence="1">
    <location>
        <begin position="424"/>
        <end position="444"/>
    </location>
</feature>
<dbReference type="Gene3D" id="3.30.70.1440">
    <property type="entry name" value="Multidrug efflux transporter AcrB pore domain"/>
    <property type="match status" value="1"/>
</dbReference>
<dbReference type="Pfam" id="PF00873">
    <property type="entry name" value="ACR_tran"/>
    <property type="match status" value="1"/>
</dbReference>
<dbReference type="OrthoDB" id="8270at2"/>
<organism evidence="2 3">
    <name type="scientific">Dethiosulfovibrio salsuginis</name>
    <dbReference type="NCBI Taxonomy" id="561720"/>
    <lineage>
        <taxon>Bacteria</taxon>
        <taxon>Thermotogati</taxon>
        <taxon>Synergistota</taxon>
        <taxon>Synergistia</taxon>
        <taxon>Synergistales</taxon>
        <taxon>Dethiosulfovibrionaceae</taxon>
        <taxon>Dethiosulfovibrio</taxon>
    </lineage>
</organism>
<dbReference type="Gene3D" id="3.30.70.1320">
    <property type="entry name" value="Multidrug efflux transporter AcrB pore domain like"/>
    <property type="match status" value="1"/>
</dbReference>
<dbReference type="PRINTS" id="PR00702">
    <property type="entry name" value="ACRIFLAVINRP"/>
</dbReference>
<dbReference type="GO" id="GO:0005886">
    <property type="term" value="C:plasma membrane"/>
    <property type="evidence" value="ECO:0007669"/>
    <property type="project" value="TreeGrafter"/>
</dbReference>
<feature type="transmembrane region" description="Helical" evidence="1">
    <location>
        <begin position="328"/>
        <end position="347"/>
    </location>
</feature>
<name>A0A1X7J543_9BACT</name>
<dbReference type="SUPFAM" id="SSF82714">
    <property type="entry name" value="Multidrug efflux transporter AcrB TolC docking domain, DN and DC subdomains"/>
    <property type="match status" value="2"/>
</dbReference>
<proteinExistence type="predicted"/>
<evidence type="ECO:0000256" key="1">
    <source>
        <dbReference type="SAM" id="Phobius"/>
    </source>
</evidence>
<dbReference type="AlphaFoldDB" id="A0A1X7J543"/>
<dbReference type="Gene3D" id="1.20.1640.10">
    <property type="entry name" value="Multidrug efflux transporter AcrB transmembrane domain"/>
    <property type="match status" value="2"/>
</dbReference>
<feature type="transmembrane region" description="Helical" evidence="1">
    <location>
        <begin position="880"/>
        <end position="900"/>
    </location>
</feature>
<feature type="transmembrane region" description="Helical" evidence="1">
    <location>
        <begin position="380"/>
        <end position="404"/>
    </location>
</feature>
<dbReference type="PANTHER" id="PTHR32063:SF33">
    <property type="entry name" value="RND SUPERFAMILY EFFLUX PUMP PERMEASE COMPONENT"/>
    <property type="match status" value="1"/>
</dbReference>
<feature type="transmembrane region" description="Helical" evidence="1">
    <location>
        <begin position="353"/>
        <end position="373"/>
    </location>
</feature>
<dbReference type="Gene3D" id="3.30.70.1430">
    <property type="entry name" value="Multidrug efflux transporter AcrB pore domain"/>
    <property type="match status" value="2"/>
</dbReference>
<feature type="transmembrane region" description="Helical" evidence="1">
    <location>
        <begin position="952"/>
        <end position="971"/>
    </location>
</feature>
<sequence>MIRFFLRHPTSANLMMAIFMILGMMALPELRRETFVDFLPKRVSVTVAYPGATADEVDESVVQLVEDAISSVRYVREVRSESRDGLGIVTAEMEPDWDSSVFLNDIKTEVEAIDDLPEDAEKPVVRLLGQTKPVVSLAVTGPMEPSVLRAYSRRIRDEIRALPGVSQAQLSGFSDRQYQVMVSLPLLRQHGLTVGDVVRSVGSQNVDLPVGFIESSARKISLRVAERRRSKEALDSMVISEGPDGGRILLGDVADVLDDFEVEEDKILFDGERAAFIVVSKTDTEDSLRVLDEIKGYLKGKTPQLPPGVSISLTDDYTTIVRDRLDMLLKNGFQGFLLVFTTLFLFFNGRYSLWVAMGLPVSFLGALFLFPILGQTLNMVSMVALLMGLGLVMDDAIVISENIAKHLAMGKRPLDAAADGLKEVWTGVLSSFLTTAAVFVPLLTIQGQMGRVFQPIPVVLLSVLAVSLVEAFFILPHHLAHSKDRVGFTDKYREKVNLGMVYVRDRWVMRVVDRAVDNRYWTLGLTVFLLLGSLALVIGGVVKVQAFADMDGDVLEARITMPQGTSLSQTEMAVDFIVEASKSMDLSDMVTHRAVEYGIHRGLDERGSHVATVKVNLIPADKRGFTVDQLVDSWSSAVGQIPGVLSLTFAEPTLGPQGRAIEIRLKGADLGRLKDASIDLRRWLEGIRGVRDLDDDMKPGRPEIVLKPLPGVLAMGLPSGEIARQVRRAFYGEVVDSFQVGAEGFEVNVKLSDKDVEDVRSLMDLPVALPGGADAPLGSLVSLEYERPWSRIHRLNGVKTVTVVGDVNTALGNTADILTYMRQIYLPEFERKYPDLSMTLDGEAGEMGETQASMKRALLLGVLGIFVLLCFQFRSYIEPLVVLLAIPFAFIGVISGALIMNIPLSMPGIMGFVSLAGVVVNNSILLVEFIRMGMEQGLSVVQAAKGASGDRFRAIFLTTMTTVAGMVPLMFERNLQAQVLIPLAVSVVFGLIGATLLVLVVLPSLYAIMDDRGWVRPIEK</sequence>
<dbReference type="Gene3D" id="3.30.2090.10">
    <property type="entry name" value="Multidrug efflux transporter AcrB TolC docking domain, DN and DC subdomains"/>
    <property type="match status" value="2"/>
</dbReference>
<dbReference type="Proteomes" id="UP000193355">
    <property type="component" value="Unassembled WGS sequence"/>
</dbReference>
<evidence type="ECO:0000313" key="2">
    <source>
        <dbReference type="EMBL" id="SMG22801.1"/>
    </source>
</evidence>
<dbReference type="InterPro" id="IPR001036">
    <property type="entry name" value="Acrflvin-R"/>
</dbReference>
<reference evidence="3" key="1">
    <citation type="submission" date="2017-04" db="EMBL/GenBank/DDBJ databases">
        <authorList>
            <person name="Varghese N."/>
            <person name="Submissions S."/>
        </authorList>
    </citation>
    <scope>NUCLEOTIDE SEQUENCE [LARGE SCALE GENOMIC DNA]</scope>
    <source>
        <strain evidence="3">USBA 82</strain>
    </source>
</reference>
<dbReference type="SUPFAM" id="SSF82693">
    <property type="entry name" value="Multidrug efflux transporter AcrB pore domain, PN1, PN2, PC1 and PC2 subdomains"/>
    <property type="match status" value="3"/>
</dbReference>
<dbReference type="EMBL" id="FXBB01000008">
    <property type="protein sequence ID" value="SMG22801.1"/>
    <property type="molecule type" value="Genomic_DNA"/>
</dbReference>
<keyword evidence="1" id="KW-0472">Membrane</keyword>
<dbReference type="SUPFAM" id="SSF82866">
    <property type="entry name" value="Multidrug efflux transporter AcrB transmembrane domain"/>
    <property type="match status" value="2"/>
</dbReference>
<evidence type="ECO:0000313" key="3">
    <source>
        <dbReference type="Proteomes" id="UP000193355"/>
    </source>
</evidence>
<dbReference type="GO" id="GO:0042910">
    <property type="term" value="F:xenobiotic transmembrane transporter activity"/>
    <property type="evidence" value="ECO:0007669"/>
    <property type="project" value="TreeGrafter"/>
</dbReference>
<feature type="transmembrane region" description="Helical" evidence="1">
    <location>
        <begin position="857"/>
        <end position="874"/>
    </location>
</feature>
<feature type="transmembrane region" description="Helical" evidence="1">
    <location>
        <begin position="983"/>
        <end position="1009"/>
    </location>
</feature>
<accession>A0A1X7J543</accession>